<reference evidence="3 4" key="1">
    <citation type="submission" date="2017-05" db="EMBL/GenBank/DDBJ databases">
        <authorList>
            <person name="Song R."/>
            <person name="Chenine A.L."/>
            <person name="Ruprecht R.M."/>
        </authorList>
    </citation>
    <scope>NUCLEOTIDE SEQUENCE [LARGE SCALE GENOMIC DNA]</scope>
    <source>
        <strain evidence="3 4">DSM 26136</strain>
    </source>
</reference>
<accession>A0A1Y0ES20</accession>
<dbReference type="Pfam" id="PF01381">
    <property type="entry name" value="HTH_3"/>
    <property type="match status" value="1"/>
</dbReference>
<evidence type="ECO:0000313" key="3">
    <source>
        <dbReference type="EMBL" id="ARU06109.1"/>
    </source>
</evidence>
<dbReference type="InterPro" id="IPR010982">
    <property type="entry name" value="Lambda_DNA-bd_dom_sf"/>
</dbReference>
<dbReference type="AlphaFoldDB" id="A0A1Y0ES20"/>
<keyword evidence="3" id="KW-0238">DNA-binding</keyword>
<dbReference type="InterPro" id="IPR010359">
    <property type="entry name" value="IrrE_HExxH"/>
</dbReference>
<dbReference type="PANTHER" id="PTHR43236">
    <property type="entry name" value="ANTITOXIN HIGA1"/>
    <property type="match status" value="1"/>
</dbReference>
<dbReference type="Proteomes" id="UP000196138">
    <property type="component" value="Chromosome"/>
</dbReference>
<keyword evidence="4" id="KW-1185">Reference proteome</keyword>
<evidence type="ECO:0000259" key="2">
    <source>
        <dbReference type="PROSITE" id="PS50943"/>
    </source>
</evidence>
<dbReference type="KEGG" id="cser:CCO03_16815"/>
<organism evidence="3 4">
    <name type="scientific">Comamonas serinivorans</name>
    <dbReference type="NCBI Taxonomy" id="1082851"/>
    <lineage>
        <taxon>Bacteria</taxon>
        <taxon>Pseudomonadati</taxon>
        <taxon>Pseudomonadota</taxon>
        <taxon>Betaproteobacteria</taxon>
        <taxon>Burkholderiales</taxon>
        <taxon>Comamonadaceae</taxon>
        <taxon>Comamonas</taxon>
    </lineage>
</organism>
<gene>
    <name evidence="3" type="ORF">CCO03_16815</name>
</gene>
<dbReference type="PROSITE" id="PS50943">
    <property type="entry name" value="HTH_CROC1"/>
    <property type="match status" value="1"/>
</dbReference>
<dbReference type="RefSeq" id="WP_087282926.1">
    <property type="nucleotide sequence ID" value="NZ_CP021455.1"/>
</dbReference>
<protein>
    <submittedName>
        <fullName evidence="3">DNA-binding protein</fullName>
    </submittedName>
</protein>
<dbReference type="EMBL" id="CP021455">
    <property type="protein sequence ID" value="ARU06109.1"/>
    <property type="molecule type" value="Genomic_DNA"/>
</dbReference>
<evidence type="ECO:0000313" key="4">
    <source>
        <dbReference type="Proteomes" id="UP000196138"/>
    </source>
</evidence>
<dbReference type="SMART" id="SM00530">
    <property type="entry name" value="HTH_XRE"/>
    <property type="match status" value="1"/>
</dbReference>
<sequence>MLERLSHRLIGYRVKAAREAAGWNQDRLAELLGLNDRQSVSDLENGKRRLLPDELVVLSDALDRDVEFFLDPFVVAGEAQFSWRAEPQLQQEQLDEFELRAGQWIGLLRWLREQEQGRTSPLKHSLRLTMQSSFEEAIARAEDLVEALKLGKVPAERLIDSVEKELDIPVLFVDTLSNDDREAISGATCHLQDLGVILINRHEPEARRFYDLAHELFHALTWDAMKPEHRESNSFEERGRTRRIEQLANNFAAALLMPTVSLEQLIDKRRIGDVDHLADVAAELRVAPTALAWRLFNMRWIDQAACEALRRERQRASVAGTPKRFSPAFVGMLHRAIDHGRLSARKAAKAVGMSLPQLGDLFAEHSMTAPYEL</sequence>
<dbReference type="PANTHER" id="PTHR43236:SF1">
    <property type="entry name" value="BLL7220 PROTEIN"/>
    <property type="match status" value="1"/>
</dbReference>
<proteinExistence type="inferred from homology"/>
<dbReference type="InterPro" id="IPR001387">
    <property type="entry name" value="Cro/C1-type_HTH"/>
</dbReference>
<dbReference type="Pfam" id="PF06114">
    <property type="entry name" value="Peptidase_M78"/>
    <property type="match status" value="1"/>
</dbReference>
<dbReference type="CDD" id="cd00093">
    <property type="entry name" value="HTH_XRE"/>
    <property type="match status" value="1"/>
</dbReference>
<dbReference type="SUPFAM" id="SSF47413">
    <property type="entry name" value="lambda repressor-like DNA-binding domains"/>
    <property type="match status" value="1"/>
</dbReference>
<comment type="similarity">
    <text evidence="1">Belongs to the short-chain fatty acyl-CoA assimilation regulator (ScfR) family.</text>
</comment>
<dbReference type="Gene3D" id="1.10.260.40">
    <property type="entry name" value="lambda repressor-like DNA-binding domains"/>
    <property type="match status" value="1"/>
</dbReference>
<name>A0A1Y0ES20_9BURK</name>
<dbReference type="InterPro" id="IPR052345">
    <property type="entry name" value="Rad_response_metalloprotease"/>
</dbReference>
<dbReference type="OrthoDB" id="9794834at2"/>
<feature type="domain" description="HTH cro/C1-type" evidence="2">
    <location>
        <begin position="14"/>
        <end position="69"/>
    </location>
</feature>
<dbReference type="GO" id="GO:0003677">
    <property type="term" value="F:DNA binding"/>
    <property type="evidence" value="ECO:0007669"/>
    <property type="project" value="UniProtKB-KW"/>
</dbReference>
<dbReference type="Gene3D" id="1.10.10.2910">
    <property type="match status" value="1"/>
</dbReference>
<evidence type="ECO:0000256" key="1">
    <source>
        <dbReference type="ARBA" id="ARBA00007227"/>
    </source>
</evidence>